<reference evidence="3 4" key="1">
    <citation type="journal article" date="2016" name="Microbes Environ.">
        <title>Phylogenetically diverse aerobic anoxygenic phototrophic bacteria isolated from epilithic biofilms in Tama river, Japan.</title>
        <authorList>
            <person name="Hirose S."/>
            <person name="Matsuura K."/>
            <person name="Haruta S."/>
        </authorList>
    </citation>
    <scope>NUCLEOTIDE SEQUENCE [LARGE SCALE GENOMIC DNA]</scope>
    <source>
        <strain evidence="3 4">S08</strain>
    </source>
</reference>
<name>A0ABM7Y2H4_9PROT</name>
<dbReference type="NCBIfam" id="NF004051">
    <property type="entry name" value="PRK05571.1"/>
    <property type="match status" value="1"/>
</dbReference>
<dbReference type="NCBIfam" id="TIGR01120">
    <property type="entry name" value="rpiB"/>
    <property type="match status" value="1"/>
</dbReference>
<proteinExistence type="inferred from homology"/>
<evidence type="ECO:0000256" key="1">
    <source>
        <dbReference type="ARBA" id="ARBA00008754"/>
    </source>
</evidence>
<dbReference type="InterPro" id="IPR004785">
    <property type="entry name" value="RpiB"/>
</dbReference>
<protein>
    <submittedName>
        <fullName evidence="3">Ribose 5-phosphate isomerase B</fullName>
    </submittedName>
</protein>
<keyword evidence="2 3" id="KW-0413">Isomerase</keyword>
<comment type="similarity">
    <text evidence="1">Belongs to the LacAB/RpiB family.</text>
</comment>
<dbReference type="EMBL" id="AP025637">
    <property type="protein sequence ID" value="BDG72006.1"/>
    <property type="molecule type" value="Genomic_DNA"/>
</dbReference>
<sequence length="146" mass="14860">MAIPLACDHAGLPLKLALKAALEADGHDVADLGTHGPGSVDYPDFAAQVARAVASGAAPFGILVCGSGIGMAMTANRHAGVRAAVLHDTTEARLTRAHNDANIACFGARTIGVETAIDALRMFLATPFEGGRHAPRVAKIEAARGA</sequence>
<keyword evidence="4" id="KW-1185">Reference proteome</keyword>
<dbReference type="RefSeq" id="WP_244459224.1">
    <property type="nucleotide sequence ID" value="NZ_AP025637.1"/>
</dbReference>
<evidence type="ECO:0000313" key="4">
    <source>
        <dbReference type="Proteomes" id="UP000831327"/>
    </source>
</evidence>
<dbReference type="PANTHER" id="PTHR30345:SF0">
    <property type="entry name" value="DNA DAMAGE-REPAIR_TOLERATION PROTEIN DRT102"/>
    <property type="match status" value="1"/>
</dbReference>
<dbReference type="Gene3D" id="3.40.1400.10">
    <property type="entry name" value="Sugar-phosphate isomerase, RpiB/LacA/LacB"/>
    <property type="match status" value="1"/>
</dbReference>
<dbReference type="InterPro" id="IPR036569">
    <property type="entry name" value="RpiB_LacA_LacB_sf"/>
</dbReference>
<dbReference type="InterPro" id="IPR003500">
    <property type="entry name" value="RpiB_LacA_LacB"/>
</dbReference>
<dbReference type="Proteomes" id="UP000831327">
    <property type="component" value="Chromosome"/>
</dbReference>
<dbReference type="PANTHER" id="PTHR30345">
    <property type="entry name" value="RIBOSE-5-PHOSPHATE ISOMERASE B"/>
    <property type="match status" value="1"/>
</dbReference>
<dbReference type="NCBIfam" id="TIGR00689">
    <property type="entry name" value="rpiB_lacA_lacB"/>
    <property type="match status" value="1"/>
</dbReference>
<gene>
    <name evidence="3" type="ORF">Rmf_19350</name>
</gene>
<dbReference type="SUPFAM" id="SSF89623">
    <property type="entry name" value="Ribose/Galactose isomerase RpiB/AlsB"/>
    <property type="match status" value="1"/>
</dbReference>
<organism evidence="3 4">
    <name type="scientific">Roseomonas fluvialis</name>
    <dbReference type="NCBI Taxonomy" id="1750527"/>
    <lineage>
        <taxon>Bacteria</taxon>
        <taxon>Pseudomonadati</taxon>
        <taxon>Pseudomonadota</taxon>
        <taxon>Alphaproteobacteria</taxon>
        <taxon>Acetobacterales</taxon>
        <taxon>Roseomonadaceae</taxon>
        <taxon>Roseomonas</taxon>
    </lineage>
</organism>
<evidence type="ECO:0000313" key="3">
    <source>
        <dbReference type="EMBL" id="BDG72006.1"/>
    </source>
</evidence>
<dbReference type="GO" id="GO:0016853">
    <property type="term" value="F:isomerase activity"/>
    <property type="evidence" value="ECO:0007669"/>
    <property type="project" value="UniProtKB-KW"/>
</dbReference>
<dbReference type="PIRSF" id="PIRSF005384">
    <property type="entry name" value="RpiB_LacA_B"/>
    <property type="match status" value="1"/>
</dbReference>
<dbReference type="Pfam" id="PF02502">
    <property type="entry name" value="LacAB_rpiB"/>
    <property type="match status" value="1"/>
</dbReference>
<evidence type="ECO:0000256" key="2">
    <source>
        <dbReference type="ARBA" id="ARBA00023235"/>
    </source>
</evidence>
<accession>A0ABM7Y2H4</accession>